<feature type="region of interest" description="Disordered" evidence="7">
    <location>
        <begin position="1"/>
        <end position="114"/>
    </location>
</feature>
<keyword evidence="6" id="KW-0175">Coiled coil</keyword>
<feature type="compositionally biased region" description="Low complexity" evidence="7">
    <location>
        <begin position="82"/>
        <end position="100"/>
    </location>
</feature>
<dbReference type="STRING" id="4232.A0A251T460"/>
<evidence type="ECO:0000313" key="9">
    <source>
        <dbReference type="EMBL" id="OTG05920.1"/>
    </source>
</evidence>
<dbReference type="GO" id="GO:0005634">
    <property type="term" value="C:nucleus"/>
    <property type="evidence" value="ECO:0007669"/>
    <property type="project" value="UniProtKB-SubCell"/>
</dbReference>
<protein>
    <submittedName>
        <fullName evidence="9">Putative DNA-binding pseudobarrel domain-containing protein</fullName>
    </submittedName>
</protein>
<evidence type="ECO:0000259" key="8">
    <source>
        <dbReference type="PROSITE" id="PS50863"/>
    </source>
</evidence>
<dbReference type="AlphaFoldDB" id="A0A251T460"/>
<dbReference type="Pfam" id="PF02362">
    <property type="entry name" value="B3"/>
    <property type="match status" value="1"/>
</dbReference>
<feature type="compositionally biased region" description="Polar residues" evidence="7">
    <location>
        <begin position="278"/>
        <end position="289"/>
    </location>
</feature>
<gene>
    <name evidence="9" type="ORF">HannXRQ_Chr12g0378971</name>
</gene>
<evidence type="ECO:0000313" key="10">
    <source>
        <dbReference type="Proteomes" id="UP000215914"/>
    </source>
</evidence>
<evidence type="ECO:0000256" key="5">
    <source>
        <dbReference type="ARBA" id="ARBA00023242"/>
    </source>
</evidence>
<dbReference type="InParanoid" id="A0A251T460"/>
<keyword evidence="10" id="KW-1185">Reference proteome</keyword>
<feature type="compositionally biased region" description="Basic and acidic residues" evidence="7">
    <location>
        <begin position="13"/>
        <end position="22"/>
    </location>
</feature>
<keyword evidence="3 9" id="KW-0238">DNA-binding</keyword>
<feature type="compositionally biased region" description="Pro residues" evidence="7">
    <location>
        <begin position="38"/>
        <end position="47"/>
    </location>
</feature>
<feature type="region of interest" description="Disordered" evidence="7">
    <location>
        <begin position="238"/>
        <end position="258"/>
    </location>
</feature>
<feature type="domain" description="TF-B3" evidence="8">
    <location>
        <begin position="160"/>
        <end position="219"/>
    </location>
</feature>
<keyword evidence="5" id="KW-0539">Nucleus</keyword>
<dbReference type="EMBL" id="CM007901">
    <property type="protein sequence ID" value="OTG05920.1"/>
    <property type="molecule type" value="Genomic_DNA"/>
</dbReference>
<dbReference type="OrthoDB" id="1909330at2759"/>
<proteinExistence type="predicted"/>
<keyword evidence="2" id="KW-0805">Transcription regulation</keyword>
<evidence type="ECO:0000256" key="2">
    <source>
        <dbReference type="ARBA" id="ARBA00023015"/>
    </source>
</evidence>
<dbReference type="PROSITE" id="PS50863">
    <property type="entry name" value="B3"/>
    <property type="match status" value="1"/>
</dbReference>
<evidence type="ECO:0000256" key="7">
    <source>
        <dbReference type="SAM" id="MobiDB-lite"/>
    </source>
</evidence>
<dbReference type="InterPro" id="IPR015300">
    <property type="entry name" value="DNA-bd_pseudobarrel_sf"/>
</dbReference>
<accession>A0A251T460</accession>
<evidence type="ECO:0000256" key="1">
    <source>
        <dbReference type="ARBA" id="ARBA00004123"/>
    </source>
</evidence>
<dbReference type="GO" id="GO:0003677">
    <property type="term" value="F:DNA binding"/>
    <property type="evidence" value="ECO:0007669"/>
    <property type="project" value="UniProtKB-KW"/>
</dbReference>
<comment type="subcellular location">
    <subcellularLocation>
        <location evidence="1">Nucleus</location>
    </subcellularLocation>
</comment>
<name>A0A251T460_HELAN</name>
<feature type="coiled-coil region" evidence="6">
    <location>
        <begin position="430"/>
        <end position="464"/>
    </location>
</feature>
<feature type="compositionally biased region" description="Low complexity" evidence="7">
    <location>
        <begin position="240"/>
        <end position="251"/>
    </location>
</feature>
<keyword evidence="4" id="KW-0804">Transcription</keyword>
<dbReference type="SMART" id="SM01019">
    <property type="entry name" value="B3"/>
    <property type="match status" value="1"/>
</dbReference>
<dbReference type="PANTHER" id="PTHR31391:SF107">
    <property type="entry name" value="DNA-BINDING PSEUDOBARREL DOMAIN-CONTAINING PROTEIN-RELATED"/>
    <property type="match status" value="1"/>
</dbReference>
<dbReference type="CDD" id="cd10017">
    <property type="entry name" value="B3_DNA"/>
    <property type="match status" value="1"/>
</dbReference>
<dbReference type="InterPro" id="IPR003340">
    <property type="entry name" value="B3_DNA-bd"/>
</dbReference>
<dbReference type="Proteomes" id="UP000215914">
    <property type="component" value="Chromosome 12"/>
</dbReference>
<reference evidence="10" key="1">
    <citation type="journal article" date="2017" name="Nature">
        <title>The sunflower genome provides insights into oil metabolism, flowering and Asterid evolution.</title>
        <authorList>
            <person name="Badouin H."/>
            <person name="Gouzy J."/>
            <person name="Grassa C.J."/>
            <person name="Murat F."/>
            <person name="Staton S.E."/>
            <person name="Cottret L."/>
            <person name="Lelandais-Briere C."/>
            <person name="Owens G.L."/>
            <person name="Carrere S."/>
            <person name="Mayjonade B."/>
            <person name="Legrand L."/>
            <person name="Gill N."/>
            <person name="Kane N.C."/>
            <person name="Bowers J.E."/>
            <person name="Hubner S."/>
            <person name="Bellec A."/>
            <person name="Berard A."/>
            <person name="Berges H."/>
            <person name="Blanchet N."/>
            <person name="Boniface M.C."/>
            <person name="Brunel D."/>
            <person name="Catrice O."/>
            <person name="Chaidir N."/>
            <person name="Claudel C."/>
            <person name="Donnadieu C."/>
            <person name="Faraut T."/>
            <person name="Fievet G."/>
            <person name="Helmstetter N."/>
            <person name="King M."/>
            <person name="Knapp S.J."/>
            <person name="Lai Z."/>
            <person name="Le Paslier M.C."/>
            <person name="Lippi Y."/>
            <person name="Lorenzon L."/>
            <person name="Mandel J.R."/>
            <person name="Marage G."/>
            <person name="Marchand G."/>
            <person name="Marquand E."/>
            <person name="Bret-Mestries E."/>
            <person name="Morien E."/>
            <person name="Nambeesan S."/>
            <person name="Nguyen T."/>
            <person name="Pegot-Espagnet P."/>
            <person name="Pouilly N."/>
            <person name="Raftis F."/>
            <person name="Sallet E."/>
            <person name="Schiex T."/>
            <person name="Thomas J."/>
            <person name="Vandecasteele C."/>
            <person name="Vares D."/>
            <person name="Vear F."/>
            <person name="Vautrin S."/>
            <person name="Crespi M."/>
            <person name="Mangin B."/>
            <person name="Burke J.M."/>
            <person name="Salse J."/>
            <person name="Munos S."/>
            <person name="Vincourt P."/>
            <person name="Rieseberg L.H."/>
            <person name="Langlade N.B."/>
        </authorList>
    </citation>
    <scope>NUCLEOTIDE SEQUENCE [LARGE SCALE GENOMIC DNA]</scope>
    <source>
        <strain evidence="10">cv. SF193</strain>
    </source>
</reference>
<evidence type="ECO:0000256" key="6">
    <source>
        <dbReference type="SAM" id="Coils"/>
    </source>
</evidence>
<dbReference type="InterPro" id="IPR044837">
    <property type="entry name" value="REM16-like"/>
</dbReference>
<sequence length="487" mass="54715">MATPVAGEPLQNSDHHLIHPDDNFTISQLIRSKHSDPISPPPPPPSSPLTSSLGKRKKSKPVRYGNFTSDKKNSPSVRDAAAQDSSTKSPSSQKGSSATKHANSKSKSPPAMTKAGEVQLSLGTEHPSCIKMVKGLTDTAYWMGFPLWFGKLFLPKVDSEMVIEDEYGEIHHVKYNAEKSGMSAGWKKFAAGHNLLDGDVLVFHLVEPYKFKVYIVRANDLKKADETIARLNLEARTAQTTTETDTPSPTTKKTKHEKPLSLTIVRKKNKLSTQVISPNMEQSGNNSEEIGSEVLEGSRPSKPDLSFQELEAFKDFHIMVKGVCIDSELPDDVRMNYFKLCMDRKEFLHDCLPDNFYHKLVAGMIGETVNIANDIKNCKLTTTKEEFDSWDNSLKSFSLLGMKVGFLRDRISTLSRLAFESENRLDIEMYMEAKEEEKRVDDEIKRLSEELKKLKDSSRKVKGIVDVLKQKTGRHEARFQEAINAPW</sequence>
<dbReference type="SUPFAM" id="SSF101936">
    <property type="entry name" value="DNA-binding pseudobarrel domain"/>
    <property type="match status" value="1"/>
</dbReference>
<dbReference type="OMA" id="HIRYIAR"/>
<feature type="region of interest" description="Disordered" evidence="7">
    <location>
        <begin position="278"/>
        <end position="301"/>
    </location>
</feature>
<dbReference type="Gene3D" id="2.40.330.10">
    <property type="entry name" value="DNA-binding pseudobarrel domain"/>
    <property type="match status" value="1"/>
</dbReference>
<organism evidence="9 10">
    <name type="scientific">Helianthus annuus</name>
    <name type="common">Common sunflower</name>
    <dbReference type="NCBI Taxonomy" id="4232"/>
    <lineage>
        <taxon>Eukaryota</taxon>
        <taxon>Viridiplantae</taxon>
        <taxon>Streptophyta</taxon>
        <taxon>Embryophyta</taxon>
        <taxon>Tracheophyta</taxon>
        <taxon>Spermatophyta</taxon>
        <taxon>Magnoliopsida</taxon>
        <taxon>eudicotyledons</taxon>
        <taxon>Gunneridae</taxon>
        <taxon>Pentapetalae</taxon>
        <taxon>asterids</taxon>
        <taxon>campanulids</taxon>
        <taxon>Asterales</taxon>
        <taxon>Asteraceae</taxon>
        <taxon>Asteroideae</taxon>
        <taxon>Heliantheae alliance</taxon>
        <taxon>Heliantheae</taxon>
        <taxon>Helianthus</taxon>
    </lineage>
</organism>
<dbReference type="PANTHER" id="PTHR31391">
    <property type="entry name" value="B3 DOMAIN-CONTAINING PROTEIN OS11G0197600-RELATED"/>
    <property type="match status" value="1"/>
</dbReference>
<evidence type="ECO:0000256" key="3">
    <source>
        <dbReference type="ARBA" id="ARBA00023125"/>
    </source>
</evidence>
<evidence type="ECO:0000256" key="4">
    <source>
        <dbReference type="ARBA" id="ARBA00023163"/>
    </source>
</evidence>